<organism evidence="1 2">
    <name type="scientific">Oryza sativa subsp. japonica</name>
    <name type="common">Rice</name>
    <dbReference type="NCBI Taxonomy" id="39947"/>
    <lineage>
        <taxon>Eukaryota</taxon>
        <taxon>Viridiplantae</taxon>
        <taxon>Streptophyta</taxon>
        <taxon>Embryophyta</taxon>
        <taxon>Tracheophyta</taxon>
        <taxon>Spermatophyta</taxon>
        <taxon>Magnoliopsida</taxon>
        <taxon>Liliopsida</taxon>
        <taxon>Poales</taxon>
        <taxon>Poaceae</taxon>
        <taxon>BOP clade</taxon>
        <taxon>Oryzoideae</taxon>
        <taxon>Oryzeae</taxon>
        <taxon>Oryzinae</taxon>
        <taxon>Oryza</taxon>
        <taxon>Oryza sativa</taxon>
    </lineage>
</organism>
<name>Q656J9_ORYSJ</name>
<reference evidence="2" key="1">
    <citation type="journal article" date="2005" name="Nature">
        <title>The map-based sequence of the rice genome.</title>
        <authorList>
            <consortium name="International rice genome sequencing project (IRGSP)"/>
            <person name="Matsumoto T."/>
            <person name="Wu J."/>
            <person name="Kanamori H."/>
            <person name="Katayose Y."/>
            <person name="Fujisawa M."/>
            <person name="Namiki N."/>
            <person name="Mizuno H."/>
            <person name="Yamamoto K."/>
            <person name="Antonio B.A."/>
            <person name="Baba T."/>
            <person name="Sakata K."/>
            <person name="Nagamura Y."/>
            <person name="Aoki H."/>
            <person name="Arikawa K."/>
            <person name="Arita K."/>
            <person name="Bito T."/>
            <person name="Chiden Y."/>
            <person name="Fujitsuka N."/>
            <person name="Fukunaka R."/>
            <person name="Hamada M."/>
            <person name="Harada C."/>
            <person name="Hayashi A."/>
            <person name="Hijishita S."/>
            <person name="Honda M."/>
            <person name="Hosokawa S."/>
            <person name="Ichikawa Y."/>
            <person name="Idonuma A."/>
            <person name="Iijima M."/>
            <person name="Ikeda M."/>
            <person name="Ikeno M."/>
            <person name="Ito K."/>
            <person name="Ito S."/>
            <person name="Ito T."/>
            <person name="Ito Y."/>
            <person name="Ito Y."/>
            <person name="Iwabuchi A."/>
            <person name="Kamiya K."/>
            <person name="Karasawa W."/>
            <person name="Kurita K."/>
            <person name="Katagiri S."/>
            <person name="Kikuta A."/>
            <person name="Kobayashi H."/>
            <person name="Kobayashi N."/>
            <person name="Machita K."/>
            <person name="Maehara T."/>
            <person name="Masukawa M."/>
            <person name="Mizubayashi T."/>
            <person name="Mukai Y."/>
            <person name="Nagasaki H."/>
            <person name="Nagata Y."/>
            <person name="Naito S."/>
            <person name="Nakashima M."/>
            <person name="Nakama Y."/>
            <person name="Nakamichi Y."/>
            <person name="Nakamura M."/>
            <person name="Meguro A."/>
            <person name="Negishi M."/>
            <person name="Ohta I."/>
            <person name="Ohta T."/>
            <person name="Okamoto M."/>
            <person name="Ono N."/>
            <person name="Saji S."/>
            <person name="Sakaguchi M."/>
            <person name="Sakai K."/>
            <person name="Shibata M."/>
            <person name="Shimokawa T."/>
            <person name="Song J."/>
            <person name="Takazaki Y."/>
            <person name="Terasawa K."/>
            <person name="Tsugane M."/>
            <person name="Tsuji K."/>
            <person name="Ueda S."/>
            <person name="Waki K."/>
            <person name="Yamagata H."/>
            <person name="Yamamoto M."/>
            <person name="Yamamoto S."/>
            <person name="Yamane H."/>
            <person name="Yoshiki S."/>
            <person name="Yoshihara R."/>
            <person name="Yukawa K."/>
            <person name="Zhong H."/>
            <person name="Yano M."/>
            <person name="Yuan Q."/>
            <person name="Ouyang S."/>
            <person name="Liu J."/>
            <person name="Jones K.M."/>
            <person name="Gansberger K."/>
            <person name="Moffat K."/>
            <person name="Hill J."/>
            <person name="Bera J."/>
            <person name="Fadrosh D."/>
            <person name="Jin S."/>
            <person name="Johri S."/>
            <person name="Kim M."/>
            <person name="Overton L."/>
            <person name="Reardon M."/>
            <person name="Tsitrin T."/>
            <person name="Vuong H."/>
            <person name="Weaver B."/>
            <person name="Ciecko A."/>
            <person name="Tallon L."/>
            <person name="Jackson J."/>
            <person name="Pai G."/>
            <person name="Aken S.V."/>
            <person name="Utterback T."/>
            <person name="Reidmuller S."/>
            <person name="Feldblyum T."/>
            <person name="Hsiao J."/>
            <person name="Zismann V."/>
            <person name="Iobst S."/>
            <person name="de Vazeille A.R."/>
            <person name="Buell C.R."/>
            <person name="Ying K."/>
            <person name="Li Y."/>
            <person name="Lu T."/>
            <person name="Huang Y."/>
            <person name="Zhao Q."/>
            <person name="Feng Q."/>
            <person name="Zhang L."/>
            <person name="Zhu J."/>
            <person name="Weng Q."/>
            <person name="Mu J."/>
            <person name="Lu Y."/>
            <person name="Fan D."/>
            <person name="Liu Y."/>
            <person name="Guan J."/>
            <person name="Zhang Y."/>
            <person name="Yu S."/>
            <person name="Liu X."/>
            <person name="Zhang Y."/>
            <person name="Hong G."/>
            <person name="Han B."/>
            <person name="Choisne N."/>
            <person name="Demange N."/>
            <person name="Orjeda G."/>
            <person name="Samain S."/>
            <person name="Cattolico L."/>
            <person name="Pelletier E."/>
            <person name="Couloux A."/>
            <person name="Segurens B."/>
            <person name="Wincker P."/>
            <person name="D'Hont A."/>
            <person name="Scarpelli C."/>
            <person name="Weissenbach J."/>
            <person name="Salanoubat M."/>
            <person name="Quetier F."/>
            <person name="Yu Y."/>
            <person name="Kim H.R."/>
            <person name="Rambo T."/>
            <person name="Currie J."/>
            <person name="Collura K."/>
            <person name="Luo M."/>
            <person name="Yang T."/>
            <person name="Ammiraju J.S.S."/>
            <person name="Engler F."/>
            <person name="Soderlund C."/>
            <person name="Wing R.A."/>
            <person name="Palmer L.E."/>
            <person name="de la Bastide M."/>
            <person name="Spiegel L."/>
            <person name="Nascimento L."/>
            <person name="Zutavern T."/>
            <person name="O'Shaughnessy A."/>
            <person name="Dike S."/>
            <person name="Dedhia N."/>
            <person name="Preston R."/>
            <person name="Balija V."/>
            <person name="McCombie W.R."/>
            <person name="Chow T."/>
            <person name="Chen H."/>
            <person name="Chung M."/>
            <person name="Chen C."/>
            <person name="Shaw J."/>
            <person name="Wu H."/>
            <person name="Hsiao K."/>
            <person name="Chao Y."/>
            <person name="Chu M."/>
            <person name="Cheng C."/>
            <person name="Hour A."/>
            <person name="Lee P."/>
            <person name="Lin S."/>
            <person name="Lin Y."/>
            <person name="Liou J."/>
            <person name="Liu S."/>
            <person name="Hsing Y."/>
            <person name="Raghuvanshi S."/>
            <person name="Mohanty A."/>
            <person name="Bharti A.K."/>
            <person name="Gaur A."/>
            <person name="Gupta V."/>
            <person name="Kumar D."/>
            <person name="Ravi V."/>
            <person name="Vij S."/>
            <person name="Kapur A."/>
            <person name="Khurana P."/>
            <person name="Khurana P."/>
            <person name="Khurana J.P."/>
            <person name="Tyagi A.K."/>
            <person name="Gaikwad K."/>
            <person name="Singh A."/>
            <person name="Dalal V."/>
            <person name="Srivastava S."/>
            <person name="Dixit A."/>
            <person name="Pal A.K."/>
            <person name="Ghazi I.A."/>
            <person name="Yadav M."/>
            <person name="Pandit A."/>
            <person name="Bhargava A."/>
            <person name="Sureshbabu K."/>
            <person name="Batra K."/>
            <person name="Sharma T.R."/>
            <person name="Mohapatra T."/>
            <person name="Singh N.K."/>
            <person name="Messing J."/>
            <person name="Nelson A.B."/>
            <person name="Fuks G."/>
            <person name="Kavchok S."/>
            <person name="Keizer G."/>
            <person name="Linton E."/>
            <person name="Llaca V."/>
            <person name="Song R."/>
            <person name="Tanyolac B."/>
            <person name="Young S."/>
            <person name="Ho-Il K."/>
            <person name="Hahn J.H."/>
            <person name="Sangsakoo G."/>
            <person name="Vanavichit A."/>
            <person name="de Mattos Luiz.A.T."/>
            <person name="Zimmer P.D."/>
            <person name="Malone G."/>
            <person name="Dellagostin O."/>
            <person name="de Oliveira A.C."/>
            <person name="Bevan M."/>
            <person name="Bancroft I."/>
            <person name="Minx P."/>
            <person name="Cordum H."/>
            <person name="Wilson R."/>
            <person name="Cheng Z."/>
            <person name="Jin W."/>
            <person name="Jiang J."/>
            <person name="Leong S.A."/>
            <person name="Iwama H."/>
            <person name="Gojobori T."/>
            <person name="Itoh T."/>
            <person name="Niimura Y."/>
            <person name="Fujii Y."/>
            <person name="Habara T."/>
            <person name="Sakai H."/>
            <person name="Sato Y."/>
            <person name="Wilson G."/>
            <person name="Kumar K."/>
            <person name="McCouch S."/>
            <person name="Juretic N."/>
            <person name="Hoen D."/>
            <person name="Wright S."/>
            <person name="Bruskiewich R."/>
            <person name="Bureau T."/>
            <person name="Miyao A."/>
            <person name="Hirochika H."/>
            <person name="Nishikawa T."/>
            <person name="Kadowaki K."/>
            <person name="Sugiura M."/>
            <person name="Burr B."/>
            <person name="Sasaki T."/>
        </authorList>
    </citation>
    <scope>NUCLEOTIDE SEQUENCE [LARGE SCALE GENOMIC DNA]</scope>
    <source>
        <strain evidence="2">cv. Nipponbare</strain>
    </source>
</reference>
<proteinExistence type="predicted"/>
<evidence type="ECO:0000313" key="2">
    <source>
        <dbReference type="Proteomes" id="UP000000763"/>
    </source>
</evidence>
<accession>Q656J9</accession>
<dbReference type="AlphaFoldDB" id="Q656J9"/>
<protein>
    <submittedName>
        <fullName evidence="1">Uncharacterized protein</fullName>
    </submittedName>
</protein>
<gene>
    <name evidence="1" type="primary">P0564B04.10</name>
</gene>
<dbReference type="Proteomes" id="UP000000763">
    <property type="component" value="Chromosome 6"/>
</dbReference>
<dbReference type="EMBL" id="AP003527">
    <property type="protein sequence ID" value="BAD45268.1"/>
    <property type="molecule type" value="Genomic_DNA"/>
</dbReference>
<evidence type="ECO:0000313" key="1">
    <source>
        <dbReference type="EMBL" id="BAD45268.1"/>
    </source>
</evidence>
<sequence>MAFVTDARHLPWCASDSIYFTDDERVYPGQDVPVHCHNLRGCAPGSCTPSTMPGPRIY</sequence>
<reference evidence="2" key="2">
    <citation type="journal article" date="2008" name="Nucleic Acids Res.">
        <title>The rice annotation project database (RAP-DB): 2008 update.</title>
        <authorList>
            <consortium name="The rice annotation project (RAP)"/>
        </authorList>
    </citation>
    <scope>GENOME REANNOTATION</scope>
    <source>
        <strain evidence="2">cv. Nipponbare</strain>
    </source>
</reference>